<evidence type="ECO:0000313" key="9">
    <source>
        <dbReference type="Proteomes" id="UP000248544"/>
    </source>
</evidence>
<sequence>MATLLCAEERYVTLRVRNGETPHLPGPRHRSRRLARAAATAVAATMALSLASAPSWAEQRTEPAPAPSSAPSKPRGGRPVVDEKVVAAKAKAVKTGKRVALPSHYTETMKVWANTDGKTLHAELSTEPVQLKVSSKDGKKSWQPVDTSIVTKSDGALAAKLVKTPLTFGGEGDKTLVTAKDKDGTVAIGWNNKLPKPTVDGNKITYRDVVAEGADLVLTALPNGFVQDVVLRARPKSPIKIPLSVTLPEGKTYGTRDGKPQLMSAQGAAESRPLAAQAVDAKAIESPEQGKIGKVDTSVTTDASGNTSLVLTPDAAFLDDPSVAYPVIVPMSGEWIGAGDSSDTFVSSVQYPNSATLSTWLRAGKSADGELWRTYLRYVINGTHLDFATIHDADLRLWNYHANGCGTSVGVGIVARRLTSAYDYSTLTWANQPSSTGTNAVVNTGGYSATLAGCSGSGELYYSIQDIVQQWANGTSDYGLMIRAATEGASGANWRQYRSDQYTGADGRGPVLFIDYTPADRVRVVFNSSGDLTSFPTYGEALAMEEVLLATPDTSVLSTEQIRAIETQRYAETDSTIPELQPLEGESDEPPTNPDVGDSAPPSVIETTPADGASDVRTDTGLTVTFSEDVRGADLVLKDADGGIVATTTGETGEYGNATVTFTPGQPLKSGTVYTATVSGATDLWDNVMSPHSWSFITTGPDTTAPTVSGTDPAKDATNVPVATPVRATFSEPVSEAEIILKDAQGTAITGTAAMDSTNKILTFTPQQPLAHSVTYTAEASKAKDTAGNIMATPHVWSFTTAAPDTTAPTVSGTDPAKDATNVPVATPVRATFSEPVSEAEIILKDAQGTAITGTAAMDSTNKILTFTPQQPLAHSVTYTAEASKAKDTAGNIMATPHVWSFTTVQAPSAPKTITLPVQTDTWLDDKGAVGPNGPTVWAGAYGSSAPRAIERTYLKFDTSALAGKAITEAKLELWNSASFGCGAAESGLKAQQVTGAWSAETLSWRNQPQTTTNGEALAKDPGGCIGGSPPSDVAWTWPVTDIVRRWASGQDNHGLMVRGIDESTSAPQYDRGFHASETEETEAHPPTLKVTYTDNAGPSPTSTTPPPGSDTTPPTILAVEPADGAENVPADATVKVTFSEPVTNVNFVLTDIDDEEVPGSVTMSARNTVLTFTPDEPLDFYYWAEITAASDTAGNAIEEPYRWTFLAGPAEPRQLRATAKAPLSIDRLWTRSSKAEEAVVPTTAPELMVKVSGRLTRHSTVEVEVEHDPGARSQGKGRIWSGSAEIAAGSVGIARVPGGKLKDGWQVRWRARATSAAAVSSWTEWQSVKIDLGDSGQVSTSKKAEAAAVQNADFDYEHMSLEMCSEGRRNAPQPNASFGWQKSSRYNACWSKLIGVGDYIKKGEHVRPEVEDGYLVEATTVYHTYLGTADGAGVIGGTGLTPQTISMWTRLGNIVAYLDGKEIPANKLDEYRIGLVISSKGESGSTCNLTPAVLSQMKAKGWQEYADGVYTFRDSIAKFKASGDTFFRFYSDPDSDHVSTCTLRPRLYNTLDEWDSDGEVDETWDKQAIPLWNTGCFDDTGLDAGKVIGTTRVCGGPSHAYAPTIRCDELTLGKENEDLASTVRAAANNTYGVHTGACIFTVTPVFTMSKSAATAAGKPMDAVIDHIADALKTPDNKNTWPYKLVNNVRQVKNIPGNADVPGSNPLTRLLGKKNADENRKKFNWQRQVNGHLTKGECDLYYWELNPSLKWVKHYTEAGLQCDEFPFASTYQGKVGNDYSVRPINGQQNLNHGWTWLRIFYSRNRLADKDPFLVRTRS</sequence>
<feature type="region of interest" description="Disordered" evidence="4">
    <location>
        <begin position="53"/>
        <end position="81"/>
    </location>
</feature>
<keyword evidence="9" id="KW-1185">Reference proteome</keyword>
<gene>
    <name evidence="8" type="ORF">C1I98_12385</name>
</gene>
<dbReference type="InterPro" id="IPR029476">
    <property type="entry name" value="DNase_NucA_NucB"/>
</dbReference>
<evidence type="ECO:0000256" key="2">
    <source>
        <dbReference type="ARBA" id="ARBA00022525"/>
    </source>
</evidence>
<feature type="region of interest" description="Disordered" evidence="4">
    <location>
        <begin position="567"/>
        <end position="618"/>
    </location>
</feature>
<accession>A0A2W2GLX0</accession>
<evidence type="ECO:0000256" key="3">
    <source>
        <dbReference type="ARBA" id="ARBA00022729"/>
    </source>
</evidence>
<dbReference type="InterPro" id="IPR032812">
    <property type="entry name" value="SbsA_Ig"/>
</dbReference>
<keyword evidence="3" id="KW-0732">Signal</keyword>
<feature type="region of interest" description="Disordered" evidence="4">
    <location>
        <begin position="1076"/>
        <end position="1115"/>
    </location>
</feature>
<dbReference type="Gene3D" id="2.60.40.1220">
    <property type="match status" value="4"/>
</dbReference>
<feature type="domain" description="SbsA Ig-like" evidence="5">
    <location>
        <begin position="805"/>
        <end position="904"/>
    </location>
</feature>
<evidence type="ECO:0000256" key="4">
    <source>
        <dbReference type="SAM" id="MobiDB-lite"/>
    </source>
</evidence>
<dbReference type="Pfam" id="PF14040">
    <property type="entry name" value="DNase_NucA_NucB"/>
    <property type="match status" value="1"/>
</dbReference>
<dbReference type="InterPro" id="IPR014755">
    <property type="entry name" value="Cu-Rt/internalin_Ig-like"/>
</dbReference>
<dbReference type="GO" id="GO:0005576">
    <property type="term" value="C:extracellular region"/>
    <property type="evidence" value="ECO:0007669"/>
    <property type="project" value="UniProtKB-SubCell"/>
</dbReference>
<protein>
    <recommendedName>
        <fullName evidence="10">DNRLRE domain-containing protein</fullName>
    </recommendedName>
</protein>
<keyword evidence="2" id="KW-0964">Secreted</keyword>
<proteinExistence type="predicted"/>
<organism evidence="8 9">
    <name type="scientific">Spongiactinospora gelatinilytica</name>
    <dbReference type="NCBI Taxonomy" id="2666298"/>
    <lineage>
        <taxon>Bacteria</taxon>
        <taxon>Bacillati</taxon>
        <taxon>Actinomycetota</taxon>
        <taxon>Actinomycetes</taxon>
        <taxon>Streptosporangiales</taxon>
        <taxon>Streptosporangiaceae</taxon>
        <taxon>Spongiactinospora</taxon>
    </lineage>
</organism>
<feature type="domain" description="SbsA Ig-like" evidence="5">
    <location>
        <begin position="598"/>
        <end position="698"/>
    </location>
</feature>
<evidence type="ECO:0000259" key="6">
    <source>
        <dbReference type="Pfam" id="PF14040"/>
    </source>
</evidence>
<feature type="domain" description="Carbohydrate-binding module family 96" evidence="7">
    <location>
        <begin position="944"/>
        <end position="1081"/>
    </location>
</feature>
<dbReference type="InterPro" id="IPR055372">
    <property type="entry name" value="CBM96"/>
</dbReference>
<feature type="domain" description="SbsA Ig-like" evidence="5">
    <location>
        <begin position="1111"/>
        <end position="1206"/>
    </location>
</feature>
<name>A0A2W2GLX0_9ACTN</name>
<dbReference type="Pfam" id="PF24517">
    <property type="entry name" value="CBM96"/>
    <property type="match status" value="1"/>
</dbReference>
<feature type="domain" description="SbsA Ig-like" evidence="5">
    <location>
        <begin position="702"/>
        <end position="801"/>
    </location>
</feature>
<reference evidence="8 9" key="1">
    <citation type="submission" date="2018-01" db="EMBL/GenBank/DDBJ databases">
        <title>Draft genome sequence of Sphaerisporangium sp. 7K107.</title>
        <authorList>
            <person name="Sahin N."/>
            <person name="Saygin H."/>
            <person name="Ay H."/>
        </authorList>
    </citation>
    <scope>NUCLEOTIDE SEQUENCE [LARGE SCALE GENOMIC DNA]</scope>
    <source>
        <strain evidence="8 9">7K107</strain>
    </source>
</reference>
<evidence type="ECO:0000256" key="1">
    <source>
        <dbReference type="ARBA" id="ARBA00004613"/>
    </source>
</evidence>
<evidence type="ECO:0000259" key="7">
    <source>
        <dbReference type="Pfam" id="PF24517"/>
    </source>
</evidence>
<comment type="caution">
    <text evidence="8">The sequence shown here is derived from an EMBL/GenBank/DDBJ whole genome shotgun (WGS) entry which is preliminary data.</text>
</comment>
<evidence type="ECO:0000313" key="8">
    <source>
        <dbReference type="EMBL" id="PZG48842.1"/>
    </source>
</evidence>
<dbReference type="NCBIfam" id="NF033679">
    <property type="entry name" value="DNRLRE_dom"/>
    <property type="match status" value="2"/>
</dbReference>
<evidence type="ECO:0000259" key="5">
    <source>
        <dbReference type="Pfam" id="PF13205"/>
    </source>
</evidence>
<dbReference type="Proteomes" id="UP000248544">
    <property type="component" value="Unassembled WGS sequence"/>
</dbReference>
<feature type="domain" description="Deoxyribonuclease NucA/NucB" evidence="6">
    <location>
        <begin position="1752"/>
        <end position="1814"/>
    </location>
</feature>
<comment type="subcellular location">
    <subcellularLocation>
        <location evidence="1">Secreted</location>
    </subcellularLocation>
</comment>
<dbReference type="EMBL" id="POUA01000075">
    <property type="protein sequence ID" value="PZG48842.1"/>
    <property type="molecule type" value="Genomic_DNA"/>
</dbReference>
<evidence type="ECO:0008006" key="10">
    <source>
        <dbReference type="Google" id="ProtNLM"/>
    </source>
</evidence>
<dbReference type="Pfam" id="PF13205">
    <property type="entry name" value="Big_5"/>
    <property type="match status" value="4"/>
</dbReference>